<dbReference type="WBParaSite" id="ALUE_0001284201-mRNA-1">
    <property type="protein sequence ID" value="ALUE_0001284201-mRNA-1"/>
    <property type="gene ID" value="ALUE_0001284201"/>
</dbReference>
<name>A0A0M3I6W2_ASCLU</name>
<dbReference type="Proteomes" id="UP000036681">
    <property type="component" value="Unplaced"/>
</dbReference>
<proteinExistence type="predicted"/>
<evidence type="ECO:0000313" key="2">
    <source>
        <dbReference type="WBParaSite" id="ALUE_0001284201-mRNA-1"/>
    </source>
</evidence>
<reference evidence="2" key="1">
    <citation type="submission" date="2017-02" db="UniProtKB">
        <authorList>
            <consortium name="WormBaseParasite"/>
        </authorList>
    </citation>
    <scope>IDENTIFICATION</scope>
</reference>
<keyword evidence="1" id="KW-1185">Reference proteome</keyword>
<organism evidence="1 2">
    <name type="scientific">Ascaris lumbricoides</name>
    <name type="common">Giant roundworm</name>
    <dbReference type="NCBI Taxonomy" id="6252"/>
    <lineage>
        <taxon>Eukaryota</taxon>
        <taxon>Metazoa</taxon>
        <taxon>Ecdysozoa</taxon>
        <taxon>Nematoda</taxon>
        <taxon>Chromadorea</taxon>
        <taxon>Rhabditida</taxon>
        <taxon>Spirurina</taxon>
        <taxon>Ascaridomorpha</taxon>
        <taxon>Ascaridoidea</taxon>
        <taxon>Ascarididae</taxon>
        <taxon>Ascaris</taxon>
    </lineage>
</organism>
<evidence type="ECO:0000313" key="1">
    <source>
        <dbReference type="Proteomes" id="UP000036681"/>
    </source>
</evidence>
<accession>A0A0M3I6W2</accession>
<protein>
    <submittedName>
        <fullName evidence="2">Transcriptional regulator</fullName>
    </submittedName>
</protein>
<sequence>MAIQIRDVIRLTIASTSHIEEGVIDQVVTILANEKRLDELSEKQKKSDKKSFLGRPRKWTAMCIEILDEQASRNKNGNHEHFTTAIKKQLSMPISEESPLINVINDEGDHREELLALSKYFSNLRQKEELLQAELKKLFNSNSALNEAHEYLSNGNICAAYEKLVYDFNFY</sequence>
<dbReference type="AlphaFoldDB" id="A0A0M3I6W2"/>